<feature type="signal peptide" evidence="1">
    <location>
        <begin position="1"/>
        <end position="19"/>
    </location>
</feature>
<evidence type="ECO:0000313" key="2">
    <source>
        <dbReference type="EMBL" id="TNN17112.1"/>
    </source>
</evidence>
<sequence>MKFKFTLLTSWTLLPTSLNDNDCKDNEADLFAQYLIEYTQNEYGLNVYWPKQRGEAFLQNSFNSFEEKFLKYSEYALLIISGYNTSCLDYIYPRFLVFFTAKHSWTNRILIIFLKEPTYTFNFDVNLLKYPPIIFQDDASNQWMNDHESWSKIKELIK</sequence>
<feature type="chain" id="PRO_5021359458" evidence="1">
    <location>
        <begin position="20"/>
        <end position="158"/>
    </location>
</feature>
<organism evidence="2 3">
    <name type="scientific">Schistosoma japonicum</name>
    <name type="common">Blood fluke</name>
    <dbReference type="NCBI Taxonomy" id="6182"/>
    <lineage>
        <taxon>Eukaryota</taxon>
        <taxon>Metazoa</taxon>
        <taxon>Spiralia</taxon>
        <taxon>Lophotrochozoa</taxon>
        <taxon>Platyhelminthes</taxon>
        <taxon>Trematoda</taxon>
        <taxon>Digenea</taxon>
        <taxon>Strigeidida</taxon>
        <taxon>Schistosomatoidea</taxon>
        <taxon>Schistosomatidae</taxon>
        <taxon>Schistosoma</taxon>
    </lineage>
</organism>
<evidence type="ECO:0000256" key="1">
    <source>
        <dbReference type="SAM" id="SignalP"/>
    </source>
</evidence>
<accession>A0A4Z2DKX3</accession>
<dbReference type="AlphaFoldDB" id="A0A4Z2DKX3"/>
<dbReference type="EMBL" id="SKCS01000095">
    <property type="protein sequence ID" value="TNN17112.1"/>
    <property type="molecule type" value="Genomic_DNA"/>
</dbReference>
<name>A0A4Z2DKX3_SCHJA</name>
<dbReference type="Proteomes" id="UP000311919">
    <property type="component" value="Unassembled WGS sequence"/>
</dbReference>
<gene>
    <name evidence="2" type="ORF">EWB00_011248</name>
</gene>
<evidence type="ECO:0000313" key="3">
    <source>
        <dbReference type="Proteomes" id="UP000311919"/>
    </source>
</evidence>
<keyword evidence="3" id="KW-1185">Reference proteome</keyword>
<comment type="caution">
    <text evidence="2">The sequence shown here is derived from an EMBL/GenBank/DDBJ whole genome shotgun (WGS) entry which is preliminary data.</text>
</comment>
<keyword evidence="1" id="KW-0732">Signal</keyword>
<protein>
    <submittedName>
        <fullName evidence="2">Uncharacterized protein</fullName>
    </submittedName>
</protein>
<reference evidence="2 3" key="1">
    <citation type="submission" date="2019-03" db="EMBL/GenBank/DDBJ databases">
        <title>An improved genome assembly of the fluke Schistosoma japonicum.</title>
        <authorList>
            <person name="Hu W."/>
            <person name="Luo F."/>
            <person name="Yin M."/>
            <person name="Mo X."/>
            <person name="Sun C."/>
            <person name="Wu Q."/>
            <person name="Zhu B."/>
            <person name="Xiang M."/>
            <person name="Wang J."/>
            <person name="Wang Y."/>
            <person name="Zhang T."/>
            <person name="Xu B."/>
            <person name="Zheng H."/>
            <person name="Feng Z."/>
        </authorList>
    </citation>
    <scope>NUCLEOTIDE SEQUENCE [LARGE SCALE GENOMIC DNA]</scope>
    <source>
        <strain evidence="2">HuSjv2</strain>
        <tissue evidence="2">Worms</tissue>
    </source>
</reference>
<feature type="non-terminal residue" evidence="2">
    <location>
        <position position="158"/>
    </location>
</feature>
<dbReference type="OrthoDB" id="6236380at2759"/>
<proteinExistence type="predicted"/>